<dbReference type="EMBL" id="OB795732">
    <property type="protein sequence ID" value="CAD7432619.1"/>
    <property type="molecule type" value="Genomic_DNA"/>
</dbReference>
<evidence type="ECO:0000259" key="11">
    <source>
        <dbReference type="Pfam" id="PF03015"/>
    </source>
</evidence>
<dbReference type="CDD" id="cd09071">
    <property type="entry name" value="FAR_C"/>
    <property type="match status" value="1"/>
</dbReference>
<evidence type="ECO:0000256" key="8">
    <source>
        <dbReference type="ARBA" id="ARBA00023136"/>
    </source>
</evidence>
<dbReference type="GO" id="GO:0016020">
    <property type="term" value="C:membrane"/>
    <property type="evidence" value="ECO:0007669"/>
    <property type="project" value="UniProtKB-SubCell"/>
</dbReference>
<dbReference type="GO" id="GO:0080019">
    <property type="term" value="F:alcohol-forming very long-chain fatty acyl-CoA reductase activity"/>
    <property type="evidence" value="ECO:0007669"/>
    <property type="project" value="InterPro"/>
</dbReference>
<sequence length="701" mass="79420">MESHLGGKTTFSRPDKDLNPILPVIDSPVYCKIDALDHAATEKGKKRKAGFRGSVSALYERRVDRITPLLHLTGIRTPISPSSAAHWDVFDHSAVDGGACSLGHSSHDVPTWGFKPWTIIKQCLELAPRNPQTEERTWALGLVYPRVCTPCVRVVFIYWWGNVRSMASGTPPATCREASSLDEYQTSSVTSTTMENHPAPLEEPWGGVQAGERSTPIQEFYRDRSVFMTGASGFCGKILLSKLLRSCPYIGNIFILIRPKKNKSIAQRLEALLSEPVLVDLMESKKHQDVLKKIVLVPGDISQPDMGISPEDRERLRREVSVVFHLAATLKFDENLKLALKTNVGGTQAVIELCKDMRHLKALVYVSTAYSQCPLQEIEERVYPPPTDVEELIQKLAPMSLEKVSKIETTIVGKWPNTYTFTKALAEHVINGCSHELPVAIFRPSIIWREPEPGWINSLNGPTLYVLGGLLGKMRCAHVDVSKIADIVPVDMVVNSLIATAWDVASAPDRNRAKVYAFTSGSRNQLIWKELLQNLSDSTHMLPSVNCMYYLVMVLTKHLLLYRLSSILFELVPACFADVVPYIRSGKHKNVDMYIKAKKFNGMVAYFSNREWKFHDANMGALLEKTSPEDRDVFHFDVRSIVWKDYLYEYVKGVRTYLVKEPLDTLPQARKNYQRLYIMHWALMLVLMFLFYKLIWSLIFR</sequence>
<feature type="transmembrane region" description="Helical" evidence="10">
    <location>
        <begin position="676"/>
        <end position="699"/>
    </location>
</feature>
<dbReference type="CDD" id="cd05236">
    <property type="entry name" value="FAR-N_SDR_e"/>
    <property type="match status" value="1"/>
</dbReference>
<comment type="catalytic activity">
    <reaction evidence="9 10">
        <text>a long-chain fatty acyl-CoA + 2 NADPH + 2 H(+) = a long-chain primary fatty alcohol + 2 NADP(+) + CoA</text>
        <dbReference type="Rhea" id="RHEA:52716"/>
        <dbReference type="ChEBI" id="CHEBI:15378"/>
        <dbReference type="ChEBI" id="CHEBI:57287"/>
        <dbReference type="ChEBI" id="CHEBI:57783"/>
        <dbReference type="ChEBI" id="CHEBI:58349"/>
        <dbReference type="ChEBI" id="CHEBI:77396"/>
        <dbReference type="ChEBI" id="CHEBI:83139"/>
        <dbReference type="EC" id="1.2.1.84"/>
    </reaction>
</comment>
<dbReference type="GO" id="GO:0102965">
    <property type="term" value="F:alcohol-forming long-chain fatty acyl-CoA reductase activity"/>
    <property type="evidence" value="ECO:0007669"/>
    <property type="project" value="UniProtKB-EC"/>
</dbReference>
<dbReference type="InterPro" id="IPR033640">
    <property type="entry name" value="FAR_C"/>
</dbReference>
<dbReference type="SUPFAM" id="SSF51735">
    <property type="entry name" value="NAD(P)-binding Rossmann-fold domains"/>
    <property type="match status" value="1"/>
</dbReference>
<dbReference type="EC" id="1.2.1.84" evidence="10"/>
<gene>
    <name evidence="13" type="ORF">TMSB3V08_LOCUS9324</name>
</gene>
<dbReference type="FunFam" id="3.40.50.720:FF:000143">
    <property type="entry name" value="Fatty acyl-CoA reductase"/>
    <property type="match status" value="1"/>
</dbReference>
<evidence type="ECO:0000256" key="4">
    <source>
        <dbReference type="ARBA" id="ARBA00022692"/>
    </source>
</evidence>
<proteinExistence type="inferred from homology"/>
<evidence type="ECO:0000256" key="7">
    <source>
        <dbReference type="ARBA" id="ARBA00023098"/>
    </source>
</evidence>
<evidence type="ECO:0000256" key="10">
    <source>
        <dbReference type="RuleBase" id="RU363097"/>
    </source>
</evidence>
<dbReference type="Pfam" id="PF07993">
    <property type="entry name" value="NAD_binding_4"/>
    <property type="match status" value="1"/>
</dbReference>
<evidence type="ECO:0000256" key="3">
    <source>
        <dbReference type="ARBA" id="ARBA00022516"/>
    </source>
</evidence>
<dbReference type="GO" id="GO:0005777">
    <property type="term" value="C:peroxisome"/>
    <property type="evidence" value="ECO:0007669"/>
    <property type="project" value="TreeGrafter"/>
</dbReference>
<dbReference type="PANTHER" id="PTHR11011:SF60">
    <property type="entry name" value="FATTY ACYL-COA REDUCTASE-RELATED"/>
    <property type="match status" value="1"/>
</dbReference>
<feature type="domain" description="Fatty acyl-CoA reductase C-terminal" evidence="11">
    <location>
        <begin position="570"/>
        <end position="661"/>
    </location>
</feature>
<dbReference type="GO" id="GO:0035336">
    <property type="term" value="P:long-chain fatty-acyl-CoA metabolic process"/>
    <property type="evidence" value="ECO:0007669"/>
    <property type="project" value="TreeGrafter"/>
</dbReference>
<comment type="subcellular location">
    <subcellularLocation>
        <location evidence="1">Membrane</location>
        <topology evidence="1">Multi-pass membrane protein</topology>
    </subcellularLocation>
</comment>
<dbReference type="PANTHER" id="PTHR11011">
    <property type="entry name" value="MALE STERILITY PROTEIN 2-RELATED"/>
    <property type="match status" value="1"/>
</dbReference>
<evidence type="ECO:0000256" key="6">
    <source>
        <dbReference type="ARBA" id="ARBA00022989"/>
    </source>
</evidence>
<evidence type="ECO:0000259" key="12">
    <source>
        <dbReference type="Pfam" id="PF07993"/>
    </source>
</evidence>
<dbReference type="Pfam" id="PF03015">
    <property type="entry name" value="Sterile"/>
    <property type="match status" value="1"/>
</dbReference>
<evidence type="ECO:0000256" key="1">
    <source>
        <dbReference type="ARBA" id="ARBA00004141"/>
    </source>
</evidence>
<keyword evidence="8 10" id="KW-0472">Membrane</keyword>
<evidence type="ECO:0000256" key="9">
    <source>
        <dbReference type="ARBA" id="ARBA00052530"/>
    </source>
</evidence>
<comment type="similarity">
    <text evidence="2 10">Belongs to the fatty acyl-CoA reductase family.</text>
</comment>
<protein>
    <recommendedName>
        <fullName evidence="10">Fatty acyl-CoA reductase</fullName>
        <ecNumber evidence="10">1.2.1.84</ecNumber>
    </recommendedName>
</protein>
<reference evidence="13" key="1">
    <citation type="submission" date="2020-11" db="EMBL/GenBank/DDBJ databases">
        <authorList>
            <person name="Tran Van P."/>
        </authorList>
    </citation>
    <scope>NUCLEOTIDE SEQUENCE</scope>
</reference>
<keyword evidence="10" id="KW-0560">Oxidoreductase</keyword>
<dbReference type="InterPro" id="IPR036291">
    <property type="entry name" value="NAD(P)-bd_dom_sf"/>
</dbReference>
<accession>A0A7R9HRT8</accession>
<keyword evidence="7 10" id="KW-0443">Lipid metabolism</keyword>
<keyword evidence="4 10" id="KW-0812">Transmembrane</keyword>
<dbReference type="AlphaFoldDB" id="A0A7R9HRT8"/>
<keyword evidence="3 10" id="KW-0444">Lipid biosynthesis</keyword>
<keyword evidence="5 10" id="KW-0521">NADP</keyword>
<keyword evidence="6 10" id="KW-1133">Transmembrane helix</keyword>
<comment type="function">
    <text evidence="10">Catalyzes the reduction of fatty acyl-CoA to fatty alcohols.</text>
</comment>
<evidence type="ECO:0000313" key="13">
    <source>
        <dbReference type="EMBL" id="CAD7432619.1"/>
    </source>
</evidence>
<organism evidence="13">
    <name type="scientific">Timema monikensis</name>
    <dbReference type="NCBI Taxonomy" id="170555"/>
    <lineage>
        <taxon>Eukaryota</taxon>
        <taxon>Metazoa</taxon>
        <taxon>Ecdysozoa</taxon>
        <taxon>Arthropoda</taxon>
        <taxon>Hexapoda</taxon>
        <taxon>Insecta</taxon>
        <taxon>Pterygota</taxon>
        <taxon>Neoptera</taxon>
        <taxon>Polyneoptera</taxon>
        <taxon>Phasmatodea</taxon>
        <taxon>Timematodea</taxon>
        <taxon>Timematoidea</taxon>
        <taxon>Timematidae</taxon>
        <taxon>Timema</taxon>
    </lineage>
</organism>
<name>A0A7R9HRT8_9NEOP</name>
<dbReference type="Gene3D" id="3.40.50.720">
    <property type="entry name" value="NAD(P)-binding Rossmann-like Domain"/>
    <property type="match status" value="1"/>
</dbReference>
<evidence type="ECO:0000256" key="2">
    <source>
        <dbReference type="ARBA" id="ARBA00005928"/>
    </source>
</evidence>
<feature type="domain" description="Thioester reductase (TE)" evidence="12">
    <location>
        <begin position="229"/>
        <end position="496"/>
    </location>
</feature>
<dbReference type="InterPro" id="IPR013120">
    <property type="entry name" value="FAR_NAD-bd"/>
</dbReference>
<evidence type="ECO:0000256" key="5">
    <source>
        <dbReference type="ARBA" id="ARBA00022857"/>
    </source>
</evidence>
<dbReference type="InterPro" id="IPR026055">
    <property type="entry name" value="FAR"/>
</dbReference>